<proteinExistence type="predicted"/>
<accession>A0A0E0RC57</accession>
<reference evidence="5" key="2">
    <citation type="submission" date="2015-06" db="UniProtKB">
        <authorList>
            <consortium name="EnsemblPlants"/>
        </authorList>
    </citation>
    <scope>IDENTIFICATION</scope>
</reference>
<keyword evidence="2" id="KW-0433">Leucine-rich repeat</keyword>
<dbReference type="AlphaFoldDB" id="A0A0E0RC57"/>
<evidence type="ECO:0000256" key="1">
    <source>
        <dbReference type="ARBA" id="ARBA00004196"/>
    </source>
</evidence>
<comment type="subcellular location">
    <subcellularLocation>
        <location evidence="1">Cell envelope</location>
    </subcellularLocation>
</comment>
<dbReference type="EnsemblPlants" id="ORUFI11G24880.1">
    <property type="protein sequence ID" value="ORUFI11G24880.1"/>
    <property type="gene ID" value="ORUFI11G24880"/>
</dbReference>
<evidence type="ECO:0000313" key="5">
    <source>
        <dbReference type="EnsemblPlants" id="ORUFI11G24880.1"/>
    </source>
</evidence>
<keyword evidence="6" id="KW-1185">Reference proteome</keyword>
<evidence type="ECO:0000256" key="2">
    <source>
        <dbReference type="ARBA" id="ARBA00022614"/>
    </source>
</evidence>
<evidence type="ECO:0000313" key="6">
    <source>
        <dbReference type="Proteomes" id="UP000008022"/>
    </source>
</evidence>
<dbReference type="PANTHER" id="PTHR48059:SF30">
    <property type="entry name" value="OS06G0587000 PROTEIN"/>
    <property type="match status" value="1"/>
</dbReference>
<dbReference type="PANTHER" id="PTHR48059">
    <property type="entry name" value="POLYGALACTURONASE INHIBITOR 1"/>
    <property type="match status" value="1"/>
</dbReference>
<dbReference type="Pfam" id="PF08263">
    <property type="entry name" value="LRRNT_2"/>
    <property type="match status" value="1"/>
</dbReference>
<dbReference type="SUPFAM" id="SSF52058">
    <property type="entry name" value="L domain-like"/>
    <property type="match status" value="1"/>
</dbReference>
<dbReference type="Proteomes" id="UP000008022">
    <property type="component" value="Unassembled WGS sequence"/>
</dbReference>
<evidence type="ECO:0000259" key="4">
    <source>
        <dbReference type="Pfam" id="PF08263"/>
    </source>
</evidence>
<reference evidence="6" key="1">
    <citation type="submission" date="2013-06" db="EMBL/GenBank/DDBJ databases">
        <authorList>
            <person name="Zhao Q."/>
        </authorList>
    </citation>
    <scope>NUCLEOTIDE SEQUENCE</scope>
    <source>
        <strain evidence="6">cv. W1943</strain>
    </source>
</reference>
<organism evidence="5 6">
    <name type="scientific">Oryza rufipogon</name>
    <name type="common">Brownbeard rice</name>
    <name type="synonym">Asian wild rice</name>
    <dbReference type="NCBI Taxonomy" id="4529"/>
    <lineage>
        <taxon>Eukaryota</taxon>
        <taxon>Viridiplantae</taxon>
        <taxon>Streptophyta</taxon>
        <taxon>Embryophyta</taxon>
        <taxon>Tracheophyta</taxon>
        <taxon>Spermatophyta</taxon>
        <taxon>Magnoliopsida</taxon>
        <taxon>Liliopsida</taxon>
        <taxon>Poales</taxon>
        <taxon>Poaceae</taxon>
        <taxon>BOP clade</taxon>
        <taxon>Oryzoideae</taxon>
        <taxon>Oryzeae</taxon>
        <taxon>Oryzinae</taxon>
        <taxon>Oryza</taxon>
    </lineage>
</organism>
<protein>
    <recommendedName>
        <fullName evidence="4">Leucine-rich repeat-containing N-terminal plant-type domain-containing protein</fullName>
    </recommendedName>
</protein>
<evidence type="ECO:0000256" key="3">
    <source>
        <dbReference type="ARBA" id="ARBA00022737"/>
    </source>
</evidence>
<sequence length="166" mass="18386">MALGLGAFVERRSKSNGSDSDLAALLAFKGELSDPYNILATNWTAGTPFCRLPSLWFFSIDANNFTGPIPQGFAACQQLQVFSLIQNLFEGALPSWLGKLTNLVKLNLENQVEGWRKGGGRGSIADPSPRRSIAKQDFRRTMWAICQARCKYSSHVETIYPVSFHL</sequence>
<dbReference type="STRING" id="4529.A0A0E0RC57"/>
<dbReference type="InterPro" id="IPR051848">
    <property type="entry name" value="PGIP"/>
</dbReference>
<keyword evidence="3" id="KW-0677">Repeat</keyword>
<dbReference type="Gene3D" id="3.80.10.10">
    <property type="entry name" value="Ribonuclease Inhibitor"/>
    <property type="match status" value="1"/>
</dbReference>
<feature type="domain" description="Leucine-rich repeat-containing N-terminal plant-type" evidence="4">
    <location>
        <begin position="19"/>
        <end position="51"/>
    </location>
</feature>
<dbReference type="HOGENOM" id="CLU_1605376_0_0_1"/>
<dbReference type="InterPro" id="IPR032675">
    <property type="entry name" value="LRR_dom_sf"/>
</dbReference>
<dbReference type="Gramene" id="ORUFI11G24880.1">
    <property type="protein sequence ID" value="ORUFI11G24880.1"/>
    <property type="gene ID" value="ORUFI11G24880"/>
</dbReference>
<dbReference type="InterPro" id="IPR013210">
    <property type="entry name" value="LRR_N_plant-typ"/>
</dbReference>
<name>A0A0E0RC57_ORYRU</name>